<feature type="region of interest" description="Disordered" evidence="5">
    <location>
        <begin position="458"/>
        <end position="481"/>
    </location>
</feature>
<evidence type="ECO:0000313" key="10">
    <source>
        <dbReference type="Proteomes" id="UP000628442"/>
    </source>
</evidence>
<evidence type="ECO:0000256" key="5">
    <source>
        <dbReference type="SAM" id="MobiDB-lite"/>
    </source>
</evidence>
<feature type="domain" description="O-antigen ligase-related" evidence="7">
    <location>
        <begin position="238"/>
        <end position="374"/>
    </location>
</feature>
<feature type="transmembrane region" description="Helical" evidence="6">
    <location>
        <begin position="166"/>
        <end position="186"/>
    </location>
</feature>
<feature type="transmembrane region" description="Helical" evidence="6">
    <location>
        <begin position="111"/>
        <end position="132"/>
    </location>
</feature>
<feature type="transmembrane region" description="Helical" evidence="6">
    <location>
        <begin position="235"/>
        <end position="266"/>
    </location>
</feature>
<feature type="transmembrane region" description="Helical" evidence="6">
    <location>
        <begin position="45"/>
        <end position="68"/>
    </location>
</feature>
<reference evidence="9" key="2">
    <citation type="submission" date="2022-12" db="EMBL/GenBank/DDBJ databases">
        <authorList>
            <person name="Sun Q."/>
            <person name="Kim S."/>
        </authorList>
    </citation>
    <scope>NUCLEOTIDE SEQUENCE</scope>
    <source>
        <strain evidence="9">KCTC 12343</strain>
    </source>
</reference>
<evidence type="ECO:0000313" key="9">
    <source>
        <dbReference type="EMBL" id="GGY34174.1"/>
    </source>
</evidence>
<comment type="caution">
    <text evidence="9">The sequence shown here is derived from an EMBL/GenBank/DDBJ whole genome shotgun (WGS) entry which is preliminary data.</text>
</comment>
<dbReference type="InterPro" id="IPR045979">
    <property type="entry name" value="DUF5935"/>
</dbReference>
<protein>
    <submittedName>
        <fullName evidence="9">O-antigen polymerase</fullName>
    </submittedName>
</protein>
<dbReference type="Proteomes" id="UP000628442">
    <property type="component" value="Unassembled WGS sequence"/>
</dbReference>
<dbReference type="AlphaFoldDB" id="A0AA87XQF0"/>
<dbReference type="InterPro" id="IPR017528">
    <property type="entry name" value="CHP03097O-antigen_lig-rel"/>
</dbReference>
<evidence type="ECO:0000256" key="2">
    <source>
        <dbReference type="ARBA" id="ARBA00022692"/>
    </source>
</evidence>
<dbReference type="PANTHER" id="PTHR37422">
    <property type="entry name" value="TEICHURONIC ACID BIOSYNTHESIS PROTEIN TUAE"/>
    <property type="match status" value="1"/>
</dbReference>
<feature type="transmembrane region" description="Helical" evidence="6">
    <location>
        <begin position="138"/>
        <end position="157"/>
    </location>
</feature>
<feature type="transmembrane region" description="Helical" evidence="6">
    <location>
        <begin position="80"/>
        <end position="99"/>
    </location>
</feature>
<reference evidence="9" key="1">
    <citation type="journal article" date="2014" name="Int. J. Syst. Evol. Microbiol.">
        <title>Complete genome sequence of Corynebacterium casei LMG S-19264T (=DSM 44701T), isolated from a smear-ripened cheese.</title>
        <authorList>
            <consortium name="US DOE Joint Genome Institute (JGI-PGF)"/>
            <person name="Walter F."/>
            <person name="Albersmeier A."/>
            <person name="Kalinowski J."/>
            <person name="Ruckert C."/>
        </authorList>
    </citation>
    <scope>NUCLEOTIDE SEQUENCE</scope>
    <source>
        <strain evidence="9">KCTC 12343</strain>
    </source>
</reference>
<dbReference type="EMBL" id="BMWV01000003">
    <property type="protein sequence ID" value="GGY34174.1"/>
    <property type="molecule type" value="Genomic_DNA"/>
</dbReference>
<evidence type="ECO:0000256" key="4">
    <source>
        <dbReference type="ARBA" id="ARBA00023136"/>
    </source>
</evidence>
<proteinExistence type="predicted"/>
<evidence type="ECO:0000259" key="7">
    <source>
        <dbReference type="Pfam" id="PF04932"/>
    </source>
</evidence>
<sequence length="481" mass="53030">MRTVNKGAPPATYDGLPGWTSVLAGLITSLSPVKKEAMRDIFVTLLVLAGLPFALQRPVIGGLMWVWISVMNPHTQGWGFATTFPFAQLIAGVTILSLLKSREKNTLPMTPVTVTLIAFVIWMNITTLFAIIPNAAWGQWNKVMKIMLMTFAVMMVIRKREHVRHLVWVLVISLGYYGVKGGIFTVRSGGNQRVWGPLGTFIGDNNALALSLIMTIPLMYYLMQELPKRWMRQLMLISMGLCALAALGSYSRGGVLAIVAMLVFMWKKSRHKVVGAALLVLLAPLAVLFMPEQWSARMDTIAEYQSDGSAMGRINAWHMAFNLARDRFFGGGFSMYEPVTFAMYAPDPSGVHAAHSIYFQVLGEHGFIGLALYLMLGIMTWRYAAWIVRHAGGHADLQWATSLAAMMQASLIGFAVGGAFLSLLYWDVPYYMMVAIMATRTLVQQRLAASPAPVSPIRHRGAPVGSTVESPQGRSARPEVK</sequence>
<dbReference type="InterPro" id="IPR007016">
    <property type="entry name" value="O-antigen_ligase-rel_domated"/>
</dbReference>
<dbReference type="NCBIfam" id="TIGR03097">
    <property type="entry name" value="PEP_O_lig_1"/>
    <property type="match status" value="1"/>
</dbReference>
<keyword evidence="4 6" id="KW-0472">Membrane</keyword>
<dbReference type="InterPro" id="IPR051533">
    <property type="entry name" value="WaaL-like"/>
</dbReference>
<evidence type="ECO:0000256" key="3">
    <source>
        <dbReference type="ARBA" id="ARBA00022989"/>
    </source>
</evidence>
<evidence type="ECO:0000256" key="6">
    <source>
        <dbReference type="SAM" id="Phobius"/>
    </source>
</evidence>
<feature type="transmembrane region" description="Helical" evidence="6">
    <location>
        <begin position="16"/>
        <end position="33"/>
    </location>
</feature>
<gene>
    <name evidence="9" type="ORF">GCM10007387_15120</name>
</gene>
<keyword evidence="2 6" id="KW-0812">Transmembrane</keyword>
<feature type="domain" description="DUF5935" evidence="8">
    <location>
        <begin position="38"/>
        <end position="224"/>
    </location>
</feature>
<organism evidence="9 10">
    <name type="scientific">Pseudoduganella albidiflava</name>
    <dbReference type="NCBI Taxonomy" id="321983"/>
    <lineage>
        <taxon>Bacteria</taxon>
        <taxon>Pseudomonadati</taxon>
        <taxon>Pseudomonadota</taxon>
        <taxon>Betaproteobacteria</taxon>
        <taxon>Burkholderiales</taxon>
        <taxon>Oxalobacteraceae</taxon>
        <taxon>Telluria group</taxon>
        <taxon>Pseudoduganella</taxon>
    </lineage>
</organism>
<evidence type="ECO:0000259" key="8">
    <source>
        <dbReference type="Pfam" id="PF19358"/>
    </source>
</evidence>
<dbReference type="PANTHER" id="PTHR37422:SF13">
    <property type="entry name" value="LIPOPOLYSACCHARIDE BIOSYNTHESIS PROTEIN PA4999-RELATED"/>
    <property type="match status" value="1"/>
</dbReference>
<dbReference type="Pfam" id="PF19358">
    <property type="entry name" value="DUF5935"/>
    <property type="match status" value="1"/>
</dbReference>
<feature type="transmembrane region" description="Helical" evidence="6">
    <location>
        <begin position="272"/>
        <end position="290"/>
    </location>
</feature>
<evidence type="ECO:0000256" key="1">
    <source>
        <dbReference type="ARBA" id="ARBA00004141"/>
    </source>
</evidence>
<feature type="transmembrane region" description="Helical" evidence="6">
    <location>
        <begin position="405"/>
        <end position="426"/>
    </location>
</feature>
<feature type="transmembrane region" description="Helical" evidence="6">
    <location>
        <begin position="206"/>
        <end position="223"/>
    </location>
</feature>
<dbReference type="GO" id="GO:0016020">
    <property type="term" value="C:membrane"/>
    <property type="evidence" value="ECO:0007669"/>
    <property type="project" value="UniProtKB-SubCell"/>
</dbReference>
<dbReference type="Pfam" id="PF04932">
    <property type="entry name" value="Wzy_C"/>
    <property type="match status" value="1"/>
</dbReference>
<dbReference type="RefSeq" id="WP_229420840.1">
    <property type="nucleotide sequence ID" value="NZ_BMWV01000003.1"/>
</dbReference>
<comment type="subcellular location">
    <subcellularLocation>
        <location evidence="1">Membrane</location>
        <topology evidence="1">Multi-pass membrane protein</topology>
    </subcellularLocation>
</comment>
<accession>A0AA87XQF0</accession>
<feature type="transmembrane region" description="Helical" evidence="6">
    <location>
        <begin position="366"/>
        <end position="385"/>
    </location>
</feature>
<keyword evidence="3 6" id="KW-1133">Transmembrane helix</keyword>
<name>A0AA87XQF0_9BURK</name>